<keyword evidence="4" id="KW-0411">Iron-sulfur</keyword>
<dbReference type="InterPro" id="IPR018967">
    <property type="entry name" value="FeS-contain_CDGSH-typ"/>
</dbReference>
<dbReference type="Proteomes" id="UP000254968">
    <property type="component" value="Unassembled WGS sequence"/>
</dbReference>
<evidence type="ECO:0000259" key="5">
    <source>
        <dbReference type="SMART" id="SM00704"/>
    </source>
</evidence>
<evidence type="ECO:0000256" key="3">
    <source>
        <dbReference type="ARBA" id="ARBA00023004"/>
    </source>
</evidence>
<evidence type="ECO:0000256" key="2">
    <source>
        <dbReference type="ARBA" id="ARBA00022723"/>
    </source>
</evidence>
<evidence type="ECO:0000256" key="4">
    <source>
        <dbReference type="ARBA" id="ARBA00023014"/>
    </source>
</evidence>
<sequence>MEEDISHNYFPIAYDVEAGKTYHWCRCGKSKTEPLCDQQDCELGVAYYAPYTDTVYFCGCKQTNDPPFCDGSHAKLLLKLIDERKQKKDNLK</sequence>
<feature type="domain" description="Iron-binding zinc finger CDGSH type" evidence="5">
    <location>
        <begin position="42"/>
        <end position="79"/>
    </location>
</feature>
<gene>
    <name evidence="6" type="ORF">NCTC13315_01208</name>
</gene>
<evidence type="ECO:0000256" key="1">
    <source>
        <dbReference type="ARBA" id="ARBA00022714"/>
    </source>
</evidence>
<dbReference type="InterPro" id="IPR052950">
    <property type="entry name" value="CISD"/>
</dbReference>
<keyword evidence="2" id="KW-0479">Metal-binding</keyword>
<dbReference type="GO" id="GO:0005737">
    <property type="term" value="C:cytoplasm"/>
    <property type="evidence" value="ECO:0007669"/>
    <property type="project" value="UniProtKB-ARBA"/>
</dbReference>
<dbReference type="AlphaFoldDB" id="A0A378I207"/>
<dbReference type="SMART" id="SM00704">
    <property type="entry name" value="ZnF_CDGSH"/>
    <property type="match status" value="2"/>
</dbReference>
<keyword evidence="1" id="KW-0001">2Fe-2S</keyword>
<dbReference type="EMBL" id="UGNV01000001">
    <property type="protein sequence ID" value="STX28676.1"/>
    <property type="molecule type" value="Genomic_DNA"/>
</dbReference>
<evidence type="ECO:0000313" key="6">
    <source>
        <dbReference type="EMBL" id="STX28676.1"/>
    </source>
</evidence>
<dbReference type="Gene3D" id="3.40.5.90">
    <property type="entry name" value="CDGSH iron-sulfur domain, mitoNEET-type"/>
    <property type="match status" value="2"/>
</dbReference>
<dbReference type="GO" id="GO:0046872">
    <property type="term" value="F:metal ion binding"/>
    <property type="evidence" value="ECO:0007669"/>
    <property type="project" value="UniProtKB-KW"/>
</dbReference>
<dbReference type="OrthoDB" id="9795032at2"/>
<keyword evidence="3" id="KW-0408">Iron</keyword>
<organism evidence="6 7">
    <name type="scientific">Legionella beliardensis</name>
    <dbReference type="NCBI Taxonomy" id="91822"/>
    <lineage>
        <taxon>Bacteria</taxon>
        <taxon>Pseudomonadati</taxon>
        <taxon>Pseudomonadota</taxon>
        <taxon>Gammaproteobacteria</taxon>
        <taxon>Legionellales</taxon>
        <taxon>Legionellaceae</taxon>
        <taxon>Legionella</taxon>
    </lineage>
</organism>
<evidence type="ECO:0000313" key="7">
    <source>
        <dbReference type="Proteomes" id="UP000254968"/>
    </source>
</evidence>
<feature type="domain" description="Iron-binding zinc finger CDGSH type" evidence="5">
    <location>
        <begin position="9"/>
        <end position="38"/>
    </location>
</feature>
<dbReference type="InterPro" id="IPR042216">
    <property type="entry name" value="MitoNEET_CISD"/>
</dbReference>
<accession>A0A378I207</accession>
<keyword evidence="7" id="KW-1185">Reference proteome</keyword>
<dbReference type="PANTHER" id="PTHR46491">
    <property type="entry name" value="CDGSH IRON SULFUR DOMAIN PROTEIN HOMOLOG"/>
    <property type="match status" value="1"/>
</dbReference>
<proteinExistence type="predicted"/>
<reference evidence="6 7" key="1">
    <citation type="submission" date="2018-06" db="EMBL/GenBank/DDBJ databases">
        <authorList>
            <consortium name="Pathogen Informatics"/>
            <person name="Doyle S."/>
        </authorList>
    </citation>
    <scope>NUCLEOTIDE SEQUENCE [LARGE SCALE GENOMIC DNA]</scope>
    <source>
        <strain evidence="6 7">NCTC13315</strain>
    </source>
</reference>
<protein>
    <submittedName>
        <fullName evidence="6">Glutamate synthetase</fullName>
    </submittedName>
</protein>
<dbReference type="PANTHER" id="PTHR46491:SF3">
    <property type="entry name" value="CDGSH IRON-SULFUR DOMAIN-CONTAINING PROTEIN 3, MITOCHONDRIAL"/>
    <property type="match status" value="1"/>
</dbReference>
<dbReference type="GO" id="GO:0051537">
    <property type="term" value="F:2 iron, 2 sulfur cluster binding"/>
    <property type="evidence" value="ECO:0007669"/>
    <property type="project" value="UniProtKB-KW"/>
</dbReference>
<dbReference type="RefSeq" id="WP_115302403.1">
    <property type="nucleotide sequence ID" value="NZ_CAAAHO010000001.1"/>
</dbReference>
<name>A0A378I207_9GAMM</name>